<dbReference type="eggNOG" id="ENOG502ZJ8D">
    <property type="taxonomic scope" value="Bacteria"/>
</dbReference>
<sequence length="112" mass="12432">MSRTQPTPAMYQRNALAPSLLAAAVLFVAPALLETDWFLTVRFVATIFALIIGWFAFQAKDWWWLPVMLAIAVIWNPIFPFEFSGPIWSAAQVAAAIVLLAAGATIKVRRQV</sequence>
<dbReference type="RefSeq" id="WP_036311387.1">
    <property type="nucleotide sequence ID" value="NZ_JFYO01000005.1"/>
</dbReference>
<feature type="transmembrane region" description="Helical" evidence="1">
    <location>
        <begin position="39"/>
        <end position="57"/>
    </location>
</feature>
<feature type="transmembrane region" description="Helical" evidence="1">
    <location>
        <begin position="15"/>
        <end position="33"/>
    </location>
</feature>
<keyword evidence="1" id="KW-0472">Membrane</keyword>
<accession>A0A031FT64</accession>
<evidence type="ECO:0000313" key="3">
    <source>
        <dbReference type="Proteomes" id="UP000024001"/>
    </source>
</evidence>
<dbReference type="GO" id="GO:0016301">
    <property type="term" value="F:kinase activity"/>
    <property type="evidence" value="ECO:0007669"/>
    <property type="project" value="UniProtKB-KW"/>
</dbReference>
<proteinExistence type="predicted"/>
<feature type="transmembrane region" description="Helical" evidence="1">
    <location>
        <begin position="87"/>
        <end position="106"/>
    </location>
</feature>
<gene>
    <name evidence="2" type="ORF">BW34_01760</name>
</gene>
<dbReference type="InterPro" id="IPR046548">
    <property type="entry name" value="DUF6804"/>
</dbReference>
<reference evidence="2 3" key="1">
    <citation type="submission" date="2014-03" db="EMBL/GenBank/DDBJ databases">
        <title>Draft Genome Sequences of 13 Willow Endophytes.</title>
        <authorList>
            <person name="Gan H.Y."/>
            <person name="Gan H.M."/>
            <person name="Savka M.A."/>
            <person name="Hudson A.O."/>
        </authorList>
    </citation>
    <scope>NUCLEOTIDE SEQUENCE [LARGE SCALE GENOMIC DNA]</scope>
    <source>
        <strain evidence="2 3">RIT293</strain>
    </source>
</reference>
<dbReference type="PATRIC" id="fig|273677.3.peg.1743"/>
<dbReference type="EMBL" id="JFYO01000005">
    <property type="protein sequence ID" value="EZP27768.1"/>
    <property type="molecule type" value="Genomic_DNA"/>
</dbReference>
<comment type="caution">
    <text evidence="2">The sequence shown here is derived from an EMBL/GenBank/DDBJ whole genome shotgun (WGS) entry which is preliminary data.</text>
</comment>
<evidence type="ECO:0000256" key="1">
    <source>
        <dbReference type="SAM" id="Phobius"/>
    </source>
</evidence>
<protein>
    <submittedName>
        <fullName evidence="2">Sugar kinase</fullName>
    </submittedName>
</protein>
<evidence type="ECO:0000313" key="2">
    <source>
        <dbReference type="EMBL" id="EZP27768.1"/>
    </source>
</evidence>
<dbReference type="Pfam" id="PF20619">
    <property type="entry name" value="DUF6804"/>
    <property type="match status" value="1"/>
</dbReference>
<keyword evidence="2" id="KW-0808">Transferase</keyword>
<dbReference type="AlphaFoldDB" id="A0A031FT64"/>
<keyword evidence="1" id="KW-1133">Transmembrane helix</keyword>
<feature type="transmembrane region" description="Helical" evidence="1">
    <location>
        <begin position="62"/>
        <end position="81"/>
    </location>
</feature>
<keyword evidence="2" id="KW-0418">Kinase</keyword>
<keyword evidence="1" id="KW-0812">Transmembrane</keyword>
<keyword evidence="3" id="KW-1185">Reference proteome</keyword>
<organism evidence="2 3">
    <name type="scientific">Microbacterium oleivorans</name>
    <dbReference type="NCBI Taxonomy" id="273677"/>
    <lineage>
        <taxon>Bacteria</taxon>
        <taxon>Bacillati</taxon>
        <taxon>Actinomycetota</taxon>
        <taxon>Actinomycetes</taxon>
        <taxon>Micrococcales</taxon>
        <taxon>Microbacteriaceae</taxon>
        <taxon>Microbacterium</taxon>
    </lineage>
</organism>
<name>A0A031FT64_9MICO</name>
<dbReference type="Proteomes" id="UP000024001">
    <property type="component" value="Unassembled WGS sequence"/>
</dbReference>